<dbReference type="Proteomes" id="UP000192277">
    <property type="component" value="Unassembled WGS sequence"/>
</dbReference>
<keyword evidence="2" id="KW-1185">Reference proteome</keyword>
<protein>
    <submittedName>
        <fullName evidence="1">Uncharacterized protein</fullName>
    </submittedName>
</protein>
<dbReference type="Gene3D" id="2.60.120.10">
    <property type="entry name" value="Jelly Rolls"/>
    <property type="match status" value="1"/>
</dbReference>
<dbReference type="InterPro" id="IPR014710">
    <property type="entry name" value="RmlC-like_jellyroll"/>
</dbReference>
<organism evidence="1 2">
    <name type="scientific">Niastella koreensis</name>
    <dbReference type="NCBI Taxonomy" id="354356"/>
    <lineage>
        <taxon>Bacteria</taxon>
        <taxon>Pseudomonadati</taxon>
        <taxon>Bacteroidota</taxon>
        <taxon>Chitinophagia</taxon>
        <taxon>Chitinophagales</taxon>
        <taxon>Chitinophagaceae</taxon>
        <taxon>Niastella</taxon>
    </lineage>
</organism>
<proteinExistence type="predicted"/>
<reference evidence="1 2" key="1">
    <citation type="submission" date="2016-04" db="EMBL/GenBank/DDBJ databases">
        <authorList>
            <person name="Chen L."/>
            <person name="Zhuang W."/>
            <person name="Wang G."/>
        </authorList>
    </citation>
    <scope>NUCLEOTIDE SEQUENCE [LARGE SCALE GENOMIC DNA]</scope>
    <source>
        <strain evidence="2">GR20</strain>
    </source>
</reference>
<sequence length="59" mass="6645">MLCTVIPAGLDEFFKEIGTPVQPGEFLPPLHPDEKELKKLMAIAEKYGLVVYPPNYLDK</sequence>
<comment type="caution">
    <text evidence="1">The sequence shown here is derived from an EMBL/GenBank/DDBJ whole genome shotgun (WGS) entry which is preliminary data.</text>
</comment>
<gene>
    <name evidence="1" type="ORF">A4D02_14205</name>
</gene>
<evidence type="ECO:0000313" key="1">
    <source>
        <dbReference type="EMBL" id="OQP41828.1"/>
    </source>
</evidence>
<dbReference type="EMBL" id="LWBO01000055">
    <property type="protein sequence ID" value="OQP41828.1"/>
    <property type="molecule type" value="Genomic_DNA"/>
</dbReference>
<name>A0ABX3NQW3_9BACT</name>
<accession>A0ABX3NQW3</accession>
<evidence type="ECO:0000313" key="2">
    <source>
        <dbReference type="Proteomes" id="UP000192277"/>
    </source>
</evidence>